<dbReference type="InterPro" id="IPR036671">
    <property type="entry name" value="DPH_MB_sf"/>
</dbReference>
<reference evidence="7" key="1">
    <citation type="submission" date="2021-02" db="EMBL/GenBank/DDBJ databases">
        <title>First Annotated Genome of the Yellow-green Alga Tribonema minus.</title>
        <authorList>
            <person name="Mahan K.M."/>
        </authorList>
    </citation>
    <scope>NUCLEOTIDE SEQUENCE</scope>
    <source>
        <strain evidence="7">UTEX B ZZ1240</strain>
    </source>
</reference>
<dbReference type="Gene3D" id="1.10.287.110">
    <property type="entry name" value="DnaJ domain"/>
    <property type="match status" value="1"/>
</dbReference>
<evidence type="ECO:0000259" key="5">
    <source>
        <dbReference type="PROSITE" id="PS50076"/>
    </source>
</evidence>
<dbReference type="InterPro" id="IPR007872">
    <property type="entry name" value="DPH_MB_dom"/>
</dbReference>
<protein>
    <submittedName>
        <fullName evidence="7">Heat shock protein 40 like protein/ DnaJ domain-containing protein</fullName>
    </submittedName>
</protein>
<dbReference type="PRINTS" id="PR00625">
    <property type="entry name" value="JDOMAIN"/>
</dbReference>
<evidence type="ECO:0000256" key="2">
    <source>
        <dbReference type="ARBA" id="ARBA00022723"/>
    </source>
</evidence>
<dbReference type="PANTHER" id="PTHR45255">
    <property type="entry name" value="DNAJ HOMOLOG SUBFAMILY C MEMBER 24"/>
    <property type="match status" value="1"/>
</dbReference>
<dbReference type="OrthoDB" id="164807at2759"/>
<dbReference type="InterPro" id="IPR036869">
    <property type="entry name" value="J_dom_sf"/>
</dbReference>
<evidence type="ECO:0000256" key="3">
    <source>
        <dbReference type="ARBA" id="ARBA00022833"/>
    </source>
</evidence>
<dbReference type="Pfam" id="PF00226">
    <property type="entry name" value="DnaJ"/>
    <property type="match status" value="1"/>
</dbReference>
<dbReference type="GO" id="GO:0001671">
    <property type="term" value="F:ATPase activator activity"/>
    <property type="evidence" value="ECO:0007669"/>
    <property type="project" value="TreeGrafter"/>
</dbReference>
<dbReference type="SMART" id="SM00271">
    <property type="entry name" value="DnaJ"/>
    <property type="match status" value="1"/>
</dbReference>
<dbReference type="InterPro" id="IPR001623">
    <property type="entry name" value="DnaJ_domain"/>
</dbReference>
<dbReference type="PROSITE" id="PS51074">
    <property type="entry name" value="DPH_MB"/>
    <property type="match status" value="1"/>
</dbReference>
<dbReference type="SUPFAM" id="SSF46565">
    <property type="entry name" value="Chaperone J-domain"/>
    <property type="match status" value="1"/>
</dbReference>
<dbReference type="PROSITE" id="PS50076">
    <property type="entry name" value="DNAJ_2"/>
    <property type="match status" value="1"/>
</dbReference>
<dbReference type="CDD" id="cd06257">
    <property type="entry name" value="DnaJ"/>
    <property type="match status" value="1"/>
</dbReference>
<dbReference type="AlphaFoldDB" id="A0A836CL58"/>
<comment type="caution">
    <text evidence="7">The sequence shown here is derived from an EMBL/GenBank/DDBJ whole genome shotgun (WGS) entry which is preliminary data.</text>
</comment>
<evidence type="ECO:0000313" key="7">
    <source>
        <dbReference type="EMBL" id="KAG5189459.1"/>
    </source>
</evidence>
<name>A0A836CL58_9STRA</name>
<evidence type="ECO:0000313" key="8">
    <source>
        <dbReference type="Proteomes" id="UP000664859"/>
    </source>
</evidence>
<keyword evidence="4" id="KW-0408">Iron</keyword>
<dbReference type="Gene3D" id="3.10.660.10">
    <property type="entry name" value="DPH Zinc finger"/>
    <property type="match status" value="1"/>
</dbReference>
<keyword evidence="3" id="KW-0862">Zinc</keyword>
<dbReference type="InterPro" id="IPR018253">
    <property type="entry name" value="DnaJ_domain_CS"/>
</dbReference>
<feature type="domain" description="J" evidence="5">
    <location>
        <begin position="2"/>
        <end position="74"/>
    </location>
</feature>
<keyword evidence="7" id="KW-0346">Stress response</keyword>
<organism evidence="7 8">
    <name type="scientific">Tribonema minus</name>
    <dbReference type="NCBI Taxonomy" id="303371"/>
    <lineage>
        <taxon>Eukaryota</taxon>
        <taxon>Sar</taxon>
        <taxon>Stramenopiles</taxon>
        <taxon>Ochrophyta</taxon>
        <taxon>PX clade</taxon>
        <taxon>Xanthophyceae</taxon>
        <taxon>Tribonematales</taxon>
        <taxon>Tribonemataceae</taxon>
        <taxon>Tribonema</taxon>
    </lineage>
</organism>
<evidence type="ECO:0000259" key="6">
    <source>
        <dbReference type="PROSITE" id="PS51074"/>
    </source>
</evidence>
<dbReference type="GO" id="GO:0008198">
    <property type="term" value="F:ferrous iron binding"/>
    <property type="evidence" value="ECO:0007669"/>
    <property type="project" value="TreeGrafter"/>
</dbReference>
<evidence type="ECO:0000256" key="1">
    <source>
        <dbReference type="ARBA" id="ARBA00006169"/>
    </source>
</evidence>
<dbReference type="SUPFAM" id="SSF144217">
    <property type="entry name" value="CSL zinc finger"/>
    <property type="match status" value="1"/>
</dbReference>
<dbReference type="PROSITE" id="PS00636">
    <property type="entry name" value="DNAJ_1"/>
    <property type="match status" value="1"/>
</dbReference>
<dbReference type="Pfam" id="PF05207">
    <property type="entry name" value="Zn_ribbon_CSL"/>
    <property type="match status" value="1"/>
</dbReference>
<dbReference type="PANTHER" id="PTHR45255:SF1">
    <property type="entry name" value="DNAJ HOMOLOG SUBFAMILY C MEMBER 24"/>
    <property type="match status" value="1"/>
</dbReference>
<keyword evidence="2" id="KW-0479">Metal-binding</keyword>
<proteinExistence type="inferred from homology"/>
<keyword evidence="8" id="KW-1185">Reference proteome</keyword>
<accession>A0A836CL58</accession>
<dbReference type="Proteomes" id="UP000664859">
    <property type="component" value="Unassembled WGS sequence"/>
</dbReference>
<dbReference type="EMBL" id="JAFCMP010000050">
    <property type="protein sequence ID" value="KAG5189459.1"/>
    <property type="molecule type" value="Genomic_DNA"/>
</dbReference>
<comment type="similarity">
    <text evidence="1">Belongs to the DPH4 family.</text>
</comment>
<sequence>MNKYDLLGIPRNASLEQVKRAYQQAALKLHPDKASPNTTGTADDFSRLDPFRAVQEAWETLRDPERRADYDERLEAASKHATISEDVNASDMQLCEDGVLMHPCRCGEAYEVTQDELREGLNVVPCSGCSLNVRVLPP</sequence>
<feature type="domain" description="DPH-type MB" evidence="6">
    <location>
        <begin position="83"/>
        <end position="138"/>
    </location>
</feature>
<evidence type="ECO:0000256" key="4">
    <source>
        <dbReference type="ARBA" id="ARBA00023004"/>
    </source>
</evidence>
<gene>
    <name evidence="7" type="ORF">JKP88DRAFT_206177</name>
</gene>